<dbReference type="EMBL" id="JAGDYL010000017">
    <property type="protein sequence ID" value="MBO1805650.1"/>
    <property type="molecule type" value="Genomic_DNA"/>
</dbReference>
<proteinExistence type="predicted"/>
<dbReference type="GO" id="GO:0005524">
    <property type="term" value="F:ATP binding"/>
    <property type="evidence" value="ECO:0007669"/>
    <property type="project" value="UniProtKB-KW"/>
</dbReference>
<evidence type="ECO:0000259" key="7">
    <source>
        <dbReference type="Pfam" id="PF00288"/>
    </source>
</evidence>
<keyword evidence="3 9" id="KW-0808">Transferase</keyword>
<dbReference type="InterPro" id="IPR014721">
    <property type="entry name" value="Ribsml_uS5_D2-typ_fold_subgr"/>
</dbReference>
<name>A0A939M261_9MICO</name>
<evidence type="ECO:0000256" key="6">
    <source>
        <dbReference type="ARBA" id="ARBA00022840"/>
    </source>
</evidence>
<dbReference type="InterPro" id="IPR006204">
    <property type="entry name" value="GHMP_kinase_N_dom"/>
</dbReference>
<sequence>MIEVRSPGKLYIAGEYAVVEPGEPAVLVAVDRCLTARLSESTDAGQVRSAGEQHETVSWTREGRGIAARGARGGIEVSEDYAIAAIAAVEDLRLERGLPPRYFDINITSDLADASGRKFGLGSSAAVTAAVVSALDEFYDLGLNLVERFKLAMLASAEVSPRGSGGDLAASVFGGWIRYSSPDREALRRHRATRGVAATLASTEAWAGCGAKRLRPPTGLQLLVGWTGSPASTENLVERSRRSGSTAPSREFLAESRACVDALEASSERGDVGALDAIRRARRLLRRFGAESGVEVETEQLRELCDAAERHGAAGKPSGAGGGDCGIVLAPEEPAPTGILREWEAHDIRRLDLSVHPPLGGIDDF</sequence>
<dbReference type="Proteomes" id="UP000664398">
    <property type="component" value="Unassembled WGS sequence"/>
</dbReference>
<evidence type="ECO:0000256" key="5">
    <source>
        <dbReference type="ARBA" id="ARBA00022777"/>
    </source>
</evidence>
<dbReference type="InterPro" id="IPR035102">
    <property type="entry name" value="Phosphomevalonate_kinase"/>
</dbReference>
<dbReference type="GO" id="GO:0004631">
    <property type="term" value="F:phosphomevalonate kinase activity"/>
    <property type="evidence" value="ECO:0007669"/>
    <property type="project" value="UniProtKB-EC"/>
</dbReference>
<evidence type="ECO:0000256" key="1">
    <source>
        <dbReference type="ARBA" id="ARBA00005017"/>
    </source>
</evidence>
<feature type="domain" description="GHMP kinase C-terminal" evidence="8">
    <location>
        <begin position="277"/>
        <end position="345"/>
    </location>
</feature>
<evidence type="ECO:0000256" key="3">
    <source>
        <dbReference type="ARBA" id="ARBA00022679"/>
    </source>
</evidence>
<dbReference type="SUPFAM" id="SSF55060">
    <property type="entry name" value="GHMP Kinase, C-terminal domain"/>
    <property type="match status" value="1"/>
</dbReference>
<reference evidence="9" key="1">
    <citation type="submission" date="2021-03" db="EMBL/GenBank/DDBJ databases">
        <title>Leucobacter chromiisoli sp. nov., isolated from chromium-containing soil of chemical plant.</title>
        <authorList>
            <person name="Xu Z."/>
        </authorList>
    </citation>
    <scope>NUCLEOTIDE SEQUENCE</scope>
    <source>
        <strain evidence="9">A2</strain>
    </source>
</reference>
<dbReference type="Pfam" id="PF00288">
    <property type="entry name" value="GHMP_kinases_N"/>
    <property type="match status" value="1"/>
</dbReference>
<dbReference type="InterPro" id="IPR013750">
    <property type="entry name" value="GHMP_kinase_C_dom"/>
</dbReference>
<dbReference type="EC" id="2.7.4.2" evidence="2"/>
<keyword evidence="6" id="KW-0067">ATP-binding</keyword>
<keyword evidence="5 9" id="KW-0418">Kinase</keyword>
<accession>A0A939M261</accession>
<dbReference type="InterPro" id="IPR036554">
    <property type="entry name" value="GHMP_kinase_C_sf"/>
</dbReference>
<comment type="pathway">
    <text evidence="1">Isoprenoid biosynthesis; isopentenyl diphosphate biosynthesis via mevalonate pathway; isopentenyl diphosphate from (R)-mevalonate: step 2/3.</text>
</comment>
<keyword evidence="10" id="KW-1185">Reference proteome</keyword>
<dbReference type="Gene3D" id="3.30.230.10">
    <property type="match status" value="1"/>
</dbReference>
<organism evidence="9 10">
    <name type="scientific">Leucobacter ruminantium</name>
    <dbReference type="NCBI Taxonomy" id="1289170"/>
    <lineage>
        <taxon>Bacteria</taxon>
        <taxon>Bacillati</taxon>
        <taxon>Actinomycetota</taxon>
        <taxon>Actinomycetes</taxon>
        <taxon>Micrococcales</taxon>
        <taxon>Microbacteriaceae</taxon>
        <taxon>Leucobacter</taxon>
    </lineage>
</organism>
<dbReference type="InterPro" id="IPR020568">
    <property type="entry name" value="Ribosomal_Su5_D2-typ_SF"/>
</dbReference>
<comment type="caution">
    <text evidence="9">The sequence shown here is derived from an EMBL/GenBank/DDBJ whole genome shotgun (WGS) entry which is preliminary data.</text>
</comment>
<dbReference type="InterPro" id="IPR005917">
    <property type="entry name" value="Pmev_kinase_bact"/>
</dbReference>
<dbReference type="SUPFAM" id="SSF54211">
    <property type="entry name" value="Ribosomal protein S5 domain 2-like"/>
    <property type="match status" value="1"/>
</dbReference>
<evidence type="ECO:0000313" key="10">
    <source>
        <dbReference type="Proteomes" id="UP000664398"/>
    </source>
</evidence>
<dbReference type="PRINTS" id="PR00959">
    <property type="entry name" value="MEVGALKINASE"/>
</dbReference>
<dbReference type="RefSeq" id="WP_208046126.1">
    <property type="nucleotide sequence ID" value="NZ_JAGDYL010000017.1"/>
</dbReference>
<evidence type="ECO:0000256" key="4">
    <source>
        <dbReference type="ARBA" id="ARBA00022741"/>
    </source>
</evidence>
<dbReference type="Pfam" id="PF08544">
    <property type="entry name" value="GHMP_kinases_C"/>
    <property type="match status" value="1"/>
</dbReference>
<evidence type="ECO:0000313" key="9">
    <source>
        <dbReference type="EMBL" id="MBO1805650.1"/>
    </source>
</evidence>
<dbReference type="Gene3D" id="3.30.70.890">
    <property type="entry name" value="GHMP kinase, C-terminal domain"/>
    <property type="match status" value="1"/>
</dbReference>
<dbReference type="AlphaFoldDB" id="A0A939M261"/>
<evidence type="ECO:0000256" key="2">
    <source>
        <dbReference type="ARBA" id="ARBA00012958"/>
    </source>
</evidence>
<dbReference type="NCBIfam" id="TIGR01220">
    <property type="entry name" value="Pmev_kin_Gr_pos"/>
    <property type="match status" value="1"/>
</dbReference>
<evidence type="ECO:0000259" key="8">
    <source>
        <dbReference type="Pfam" id="PF08544"/>
    </source>
</evidence>
<dbReference type="PANTHER" id="PTHR31814">
    <property type="match status" value="1"/>
</dbReference>
<gene>
    <name evidence="9" type="ORF">J4H91_10025</name>
</gene>
<keyword evidence="4" id="KW-0547">Nucleotide-binding</keyword>
<protein>
    <recommendedName>
        <fullName evidence="2">phosphomevalonate kinase</fullName>
        <ecNumber evidence="2">2.7.4.2</ecNumber>
    </recommendedName>
</protein>
<feature type="domain" description="GHMP kinase N-terminal" evidence="7">
    <location>
        <begin position="87"/>
        <end position="175"/>
    </location>
</feature>
<dbReference type="PANTHER" id="PTHR31814:SF2">
    <property type="entry name" value="PHOSPHOMEVALONATE KINASE"/>
    <property type="match status" value="1"/>
</dbReference>